<evidence type="ECO:0000313" key="4">
    <source>
        <dbReference type="EMBL" id="PLC43200.1"/>
    </source>
</evidence>
<feature type="domain" description="Inner membrane protein YgaP-like transmembrane" evidence="2">
    <location>
        <begin position="5"/>
        <end position="64"/>
    </location>
</feature>
<evidence type="ECO:0000313" key="5">
    <source>
        <dbReference type="Proteomes" id="UP000234456"/>
    </source>
</evidence>
<dbReference type="EMBL" id="PKQE01000008">
    <property type="protein sequence ID" value="PLC40145.1"/>
    <property type="molecule type" value="Genomic_DNA"/>
</dbReference>
<reference evidence="4 5" key="1">
    <citation type="submission" date="2017-12" db="EMBL/GenBank/DDBJ databases">
        <title>Draft genome sequence of Ralstonia pickettii 52.</title>
        <authorList>
            <person name="Zheng B."/>
        </authorList>
    </citation>
    <scope>NUCLEOTIDE SEQUENCE [LARGE SCALE GENOMIC DNA]</scope>
    <source>
        <strain evidence="4 5">52</strain>
    </source>
</reference>
<dbReference type="Pfam" id="PF11127">
    <property type="entry name" value="YgaP-like_TM"/>
    <property type="match status" value="1"/>
</dbReference>
<comment type="caution">
    <text evidence="4">The sequence shown here is derived from an EMBL/GenBank/DDBJ whole genome shotgun (WGS) entry which is preliminary data.</text>
</comment>
<accession>A0A2N4TU09</accession>
<protein>
    <submittedName>
        <fullName evidence="4">DUF2892 domain-containing protein</fullName>
    </submittedName>
</protein>
<gene>
    <name evidence="4" type="ORF">C0Q88_00170</name>
    <name evidence="3" type="ORF">C0Q88_24380</name>
</gene>
<feature type="transmembrane region" description="Helical" evidence="1">
    <location>
        <begin position="41"/>
        <end position="63"/>
    </location>
</feature>
<dbReference type="AlphaFoldDB" id="A0A2N4TU09"/>
<dbReference type="Proteomes" id="UP000234456">
    <property type="component" value="Unassembled WGS sequence"/>
</dbReference>
<evidence type="ECO:0000256" key="1">
    <source>
        <dbReference type="SAM" id="Phobius"/>
    </source>
</evidence>
<dbReference type="InterPro" id="IPR021309">
    <property type="entry name" value="YgaP-like_TM"/>
</dbReference>
<keyword evidence="1" id="KW-0472">Membrane</keyword>
<keyword evidence="1" id="KW-1133">Transmembrane helix</keyword>
<name>A0A2N4TU09_RALPI</name>
<dbReference type="EMBL" id="PKQE01000001">
    <property type="protein sequence ID" value="PLC43200.1"/>
    <property type="molecule type" value="Genomic_DNA"/>
</dbReference>
<evidence type="ECO:0000259" key="2">
    <source>
        <dbReference type="Pfam" id="PF11127"/>
    </source>
</evidence>
<evidence type="ECO:0000313" key="3">
    <source>
        <dbReference type="EMBL" id="PLC40145.1"/>
    </source>
</evidence>
<keyword evidence="1" id="KW-0812">Transmembrane</keyword>
<sequence>MFYLKRNLPTPERWIRASLGLCTAAATATLATTPWGMIAGYAAAAILAGTAVVGFCPACALVGRTPIKN</sequence>
<proteinExistence type="predicted"/>
<organism evidence="4 5">
    <name type="scientific">Ralstonia pickettii</name>
    <name type="common">Burkholderia pickettii</name>
    <dbReference type="NCBI Taxonomy" id="329"/>
    <lineage>
        <taxon>Bacteria</taxon>
        <taxon>Pseudomonadati</taxon>
        <taxon>Pseudomonadota</taxon>
        <taxon>Betaproteobacteria</taxon>
        <taxon>Burkholderiales</taxon>
        <taxon>Burkholderiaceae</taxon>
        <taxon>Ralstonia</taxon>
    </lineage>
</organism>